<accession>A0A2B7X5W4</accession>
<feature type="compositionally biased region" description="Acidic residues" evidence="1">
    <location>
        <begin position="123"/>
        <end position="137"/>
    </location>
</feature>
<comment type="caution">
    <text evidence="2">The sequence shown here is derived from an EMBL/GenBank/DDBJ whole genome shotgun (WGS) entry which is preliminary data.</text>
</comment>
<feature type="compositionally biased region" description="Acidic residues" evidence="1">
    <location>
        <begin position="56"/>
        <end position="73"/>
    </location>
</feature>
<feature type="region of interest" description="Disordered" evidence="1">
    <location>
        <begin position="48"/>
        <end position="292"/>
    </location>
</feature>
<reference evidence="2 3" key="1">
    <citation type="submission" date="2017-10" db="EMBL/GenBank/DDBJ databases">
        <title>Comparative genomics in systemic dimorphic fungi from Ajellomycetaceae.</title>
        <authorList>
            <person name="Munoz J.F."/>
            <person name="Mcewen J.G."/>
            <person name="Clay O.K."/>
            <person name="Cuomo C.A."/>
        </authorList>
    </citation>
    <scope>NUCLEOTIDE SEQUENCE [LARGE SCALE GENOMIC DNA]</scope>
    <source>
        <strain evidence="2 3">UAMH7299</strain>
    </source>
</reference>
<feature type="compositionally biased region" description="Pro residues" evidence="1">
    <location>
        <begin position="246"/>
        <end position="259"/>
    </location>
</feature>
<organism evidence="2 3">
    <name type="scientific">Polytolypa hystricis (strain UAMH7299)</name>
    <dbReference type="NCBI Taxonomy" id="1447883"/>
    <lineage>
        <taxon>Eukaryota</taxon>
        <taxon>Fungi</taxon>
        <taxon>Dikarya</taxon>
        <taxon>Ascomycota</taxon>
        <taxon>Pezizomycotina</taxon>
        <taxon>Eurotiomycetes</taxon>
        <taxon>Eurotiomycetidae</taxon>
        <taxon>Onygenales</taxon>
        <taxon>Onygenales incertae sedis</taxon>
        <taxon>Polytolypa</taxon>
    </lineage>
</organism>
<dbReference type="EMBL" id="PDNA01000203">
    <property type="protein sequence ID" value="PGH04122.1"/>
    <property type="molecule type" value="Genomic_DNA"/>
</dbReference>
<feature type="compositionally biased region" description="Polar residues" evidence="1">
    <location>
        <begin position="281"/>
        <end position="292"/>
    </location>
</feature>
<proteinExistence type="predicted"/>
<dbReference type="STRING" id="1447883.A0A2B7X5W4"/>
<evidence type="ECO:0000313" key="3">
    <source>
        <dbReference type="Proteomes" id="UP000224634"/>
    </source>
</evidence>
<feature type="region of interest" description="Disordered" evidence="1">
    <location>
        <begin position="1"/>
        <end position="34"/>
    </location>
</feature>
<feature type="compositionally biased region" description="Basic and acidic residues" evidence="1">
    <location>
        <begin position="84"/>
        <end position="93"/>
    </location>
</feature>
<dbReference type="AlphaFoldDB" id="A0A2B7X5W4"/>
<dbReference type="Proteomes" id="UP000224634">
    <property type="component" value="Unassembled WGS sequence"/>
</dbReference>
<feature type="compositionally biased region" description="Polar residues" evidence="1">
    <location>
        <begin position="1"/>
        <end position="21"/>
    </location>
</feature>
<gene>
    <name evidence="2" type="ORF">AJ80_08584</name>
</gene>
<feature type="compositionally biased region" description="Polar residues" evidence="1">
    <location>
        <begin position="201"/>
        <end position="228"/>
    </location>
</feature>
<sequence>MQTPARRSTLADSSAHSTNRTPRFIFASSAPNSTPQFAAIPRFLLSQEPQRAAAAVDDDDDVDFDVDVSDQGDNELMFTPPRPRSGERRRPFDAVEVFSDGELVSGDESLHEVAEEGCSQSNEDYDVTGMDVDEADADLLFPVSPSHRKRKRRLFSDSNSQLPRSSRAESISSTESRSPSLAEPESTAAEVSQADFAPGDSFSSPAATQQHTTLSAPSTHAFKSTPASSKHHPRFLLHNPPTSTRPRPPLFSTRPPPSTPLRKPQFILPISPSRAPPPRAENTSPQTISALSPSFRRTAARSNNNNNNTSALSNCLPNGAAAEVRRWILEMGARKQISNHATTRFTTGEDGESATSRHHIITGEVTSTRSSSSSTTSLIKHARTGHAAPFTLAELEPMTDIMGGGAAAASRHQKVLLFNQPLSRPPLGASQALNAGDNIGLRRGLVWEMQLSTVGHSTYMGESEEGPRDDGVEKWTVGVEWDILSQT</sequence>
<keyword evidence="3" id="KW-1185">Reference proteome</keyword>
<name>A0A2B7X5W4_POLH7</name>
<dbReference type="OrthoDB" id="5389296at2759"/>
<evidence type="ECO:0000313" key="2">
    <source>
        <dbReference type="EMBL" id="PGH04122.1"/>
    </source>
</evidence>
<protein>
    <submittedName>
        <fullName evidence="2">Uncharacterized protein</fullName>
    </submittedName>
</protein>
<feature type="compositionally biased region" description="Low complexity" evidence="1">
    <location>
        <begin position="163"/>
        <end position="180"/>
    </location>
</feature>
<evidence type="ECO:0000256" key="1">
    <source>
        <dbReference type="SAM" id="MobiDB-lite"/>
    </source>
</evidence>